<dbReference type="Proteomes" id="UP000439914">
    <property type="component" value="Unassembled WGS sequence"/>
</dbReference>
<dbReference type="AlphaFoldDB" id="A0A6I4UBX1"/>
<evidence type="ECO:0000313" key="2">
    <source>
        <dbReference type="EMBL" id="MXP36008.1"/>
    </source>
</evidence>
<evidence type="ECO:0000313" key="4">
    <source>
        <dbReference type="Proteomes" id="UP001238601"/>
    </source>
</evidence>
<dbReference type="InterPro" id="IPR018579">
    <property type="entry name" value="Restrct_endonuc_II_LlaJI"/>
</dbReference>
<reference evidence="2 3" key="1">
    <citation type="submission" date="2019-12" db="EMBL/GenBank/DDBJ databases">
        <title>Genomic-based taxomic classification of the family Erythrobacteraceae.</title>
        <authorList>
            <person name="Xu L."/>
        </authorList>
    </citation>
    <scope>NUCLEOTIDE SEQUENCE [LARGE SCALE GENOMIC DNA]</scope>
    <source>
        <strain evidence="2 3">CGMCC 1.8703</strain>
    </source>
</reference>
<dbReference type="RefSeq" id="WP_160766947.1">
    <property type="nucleotide sequence ID" value="NZ_JAUSWK010000001.1"/>
</dbReference>
<dbReference type="GO" id="GO:0004519">
    <property type="term" value="F:endonuclease activity"/>
    <property type="evidence" value="ECO:0007669"/>
    <property type="project" value="UniProtKB-KW"/>
</dbReference>
<dbReference type="Proteomes" id="UP001238601">
    <property type="component" value="Unassembled WGS sequence"/>
</dbReference>
<dbReference type="GeneID" id="93685329"/>
<sequence length="437" mass="49115">MKRLISVKGDRGIEWLREGDAWPAGEDPELRARLAESGALSTGRSGRLHIRFVGIIVFNERTLVALPKIRNATSNIDTHRQVTRAMRHYAKWCPNYHEPSPFLNDRPERGTISGLAAAEWLIEDFNANGLLRRTETSHEMSGNGSTDWRRTVENIDPVMSRGRPVYLETITKRSEQDHRNFATRLHLFLLEKLSAEYGPLLDLEPVLLDHEPVERLQALPSVEECESQLAIEQRRTYSQRGIELLAMMLATVQAIEIETAHGLALYGTSSFYNVWEQACKSAFKDEVGSWLPHIPKPIWTAADGSKNDQGTFIPDLVAPISNEELLIGDAKYYRLSFSPTLMGNPGVNDVAKQIWYKQHLQGIAEESGYAVVQNAFLFPSDVKDVQLLGGVELPEGGERVDAIALPFLKTLAVYTHDILHDPEDWRARVAMILNDAG</sequence>
<keyword evidence="2" id="KW-0255">Endonuclease</keyword>
<evidence type="ECO:0000313" key="3">
    <source>
        <dbReference type="Proteomes" id="UP000439914"/>
    </source>
</evidence>
<proteinExistence type="predicted"/>
<dbReference type="EMBL" id="WTYG01000002">
    <property type="protein sequence ID" value="MXP36008.1"/>
    <property type="molecule type" value="Genomic_DNA"/>
</dbReference>
<protein>
    <submittedName>
        <fullName evidence="2">LlaJI family restriction endonuclease</fullName>
    </submittedName>
</protein>
<evidence type="ECO:0000313" key="1">
    <source>
        <dbReference type="EMBL" id="MDQ0564977.1"/>
    </source>
</evidence>
<keyword evidence="2" id="KW-0378">Hydrolase</keyword>
<organism evidence="2 3">
    <name type="scientific">Qipengyuania citrea</name>
    <dbReference type="NCBI Taxonomy" id="225971"/>
    <lineage>
        <taxon>Bacteria</taxon>
        <taxon>Pseudomonadati</taxon>
        <taxon>Pseudomonadota</taxon>
        <taxon>Alphaproteobacteria</taxon>
        <taxon>Sphingomonadales</taxon>
        <taxon>Erythrobacteraceae</taxon>
        <taxon>Qipengyuania</taxon>
    </lineage>
</organism>
<gene>
    <name evidence="2" type="ORF">GRI55_09505</name>
    <name evidence="1" type="ORF">QOZ97_000487</name>
</gene>
<keyword evidence="4" id="KW-1185">Reference proteome</keyword>
<dbReference type="EMBL" id="JAUSWK010000001">
    <property type="protein sequence ID" value="MDQ0564977.1"/>
    <property type="molecule type" value="Genomic_DNA"/>
</dbReference>
<name>A0A6I4UBX1_9SPHN</name>
<keyword evidence="2" id="KW-0540">Nuclease</keyword>
<comment type="caution">
    <text evidence="2">The sequence shown here is derived from an EMBL/GenBank/DDBJ whole genome shotgun (WGS) entry which is preliminary data.</text>
</comment>
<accession>A0A6I4UBX1</accession>
<reference evidence="1 4" key="2">
    <citation type="submission" date="2023-07" db="EMBL/GenBank/DDBJ databases">
        <title>Genomic Encyclopedia of Type Strains, Phase IV (KMG-IV): sequencing the most valuable type-strain genomes for metagenomic binning, comparative biology and taxonomic classification.</title>
        <authorList>
            <person name="Goeker M."/>
        </authorList>
    </citation>
    <scope>NUCLEOTIDE SEQUENCE [LARGE SCALE GENOMIC DNA]</scope>
    <source>
        <strain evidence="1 4">DSM 14432</strain>
    </source>
</reference>
<dbReference type="Pfam" id="PF09563">
    <property type="entry name" value="RE_LlaJI"/>
    <property type="match status" value="1"/>
</dbReference>